<evidence type="ECO:0000259" key="4">
    <source>
        <dbReference type="Pfam" id="PF18052"/>
    </source>
</evidence>
<dbReference type="Pfam" id="PF23598">
    <property type="entry name" value="LRR_14"/>
    <property type="match status" value="1"/>
</dbReference>
<dbReference type="InterPro" id="IPR058922">
    <property type="entry name" value="WHD_DRP"/>
</dbReference>
<dbReference type="EMBL" id="VAHF01000003">
    <property type="protein sequence ID" value="TXG67842.1"/>
    <property type="molecule type" value="Genomic_DNA"/>
</dbReference>
<dbReference type="Proteomes" id="UP000323000">
    <property type="component" value="Chromosome 3"/>
</dbReference>
<dbReference type="Pfam" id="PF23559">
    <property type="entry name" value="WHD_DRP"/>
    <property type="match status" value="1"/>
</dbReference>
<dbReference type="Gene3D" id="3.80.10.10">
    <property type="entry name" value="Ribonuclease Inhibitor"/>
    <property type="match status" value="1"/>
</dbReference>
<dbReference type="InterPro" id="IPR032675">
    <property type="entry name" value="LRR_dom_sf"/>
</dbReference>
<evidence type="ECO:0000256" key="1">
    <source>
        <dbReference type="ARBA" id="ARBA00022737"/>
    </source>
</evidence>
<keyword evidence="8" id="KW-1185">Reference proteome</keyword>
<reference evidence="8" key="1">
    <citation type="journal article" date="2019" name="Gigascience">
        <title>De novo genome assembly of the endangered Acer yangbiense, a plant species with extremely small populations endemic to Yunnan Province, China.</title>
        <authorList>
            <person name="Yang J."/>
            <person name="Wariss H.M."/>
            <person name="Tao L."/>
            <person name="Zhang R."/>
            <person name="Yun Q."/>
            <person name="Hollingsworth P."/>
            <person name="Dao Z."/>
            <person name="Luo G."/>
            <person name="Guo H."/>
            <person name="Ma Y."/>
            <person name="Sun W."/>
        </authorList>
    </citation>
    <scope>NUCLEOTIDE SEQUENCE [LARGE SCALE GENOMIC DNA]</scope>
    <source>
        <strain evidence="8">cv. Malutang</strain>
    </source>
</reference>
<dbReference type="InterPro" id="IPR041118">
    <property type="entry name" value="Rx_N"/>
</dbReference>
<keyword evidence="2" id="KW-0547">Nucleotide-binding</keyword>
<evidence type="ECO:0000256" key="2">
    <source>
        <dbReference type="ARBA" id="ARBA00022741"/>
    </source>
</evidence>
<dbReference type="Gene3D" id="1.10.10.10">
    <property type="entry name" value="Winged helix-like DNA-binding domain superfamily/Winged helix DNA-binding domain"/>
    <property type="match status" value="1"/>
</dbReference>
<dbReference type="PANTHER" id="PTHR23155:SF1205">
    <property type="entry name" value="DISEASE RESISTANCE PROTEIN RPM1"/>
    <property type="match status" value="1"/>
</dbReference>
<dbReference type="Gene3D" id="1.20.5.4130">
    <property type="match status" value="1"/>
</dbReference>
<dbReference type="Pfam" id="PF18052">
    <property type="entry name" value="Rx_N"/>
    <property type="match status" value="1"/>
</dbReference>
<dbReference type="GO" id="GO:0000166">
    <property type="term" value="F:nucleotide binding"/>
    <property type="evidence" value="ECO:0007669"/>
    <property type="project" value="UniProtKB-KW"/>
</dbReference>
<evidence type="ECO:0000313" key="7">
    <source>
        <dbReference type="EMBL" id="TXG67842.1"/>
    </source>
</evidence>
<dbReference type="InterPro" id="IPR038005">
    <property type="entry name" value="RX-like_CC"/>
</dbReference>
<gene>
    <name evidence="7" type="ORF">EZV62_009117</name>
</gene>
<evidence type="ECO:0000259" key="6">
    <source>
        <dbReference type="Pfam" id="PF23598"/>
    </source>
</evidence>
<accession>A0A5C7IFT9</accession>
<evidence type="ECO:0000259" key="5">
    <source>
        <dbReference type="Pfam" id="PF23559"/>
    </source>
</evidence>
<proteinExistence type="predicted"/>
<keyword evidence="3" id="KW-0611">Plant defense</keyword>
<evidence type="ECO:0000313" key="8">
    <source>
        <dbReference type="Proteomes" id="UP000323000"/>
    </source>
</evidence>
<dbReference type="CDD" id="cd14798">
    <property type="entry name" value="RX-CC_like"/>
    <property type="match status" value="1"/>
</dbReference>
<dbReference type="PANTHER" id="PTHR23155">
    <property type="entry name" value="DISEASE RESISTANCE PROTEIN RP"/>
    <property type="match status" value="1"/>
</dbReference>
<protein>
    <submittedName>
        <fullName evidence="7">Uncharacterized protein</fullName>
    </submittedName>
</protein>
<name>A0A5C7IFT9_9ROSI</name>
<keyword evidence="1" id="KW-0677">Repeat</keyword>
<dbReference type="AlphaFoldDB" id="A0A5C7IFT9"/>
<sequence length="606" mass="70380">MAEYALYAAISVFGNIVERVDLSSSQFDVDATKNFMNTMKAYLIDTEGREGTEGFKVRVQQVRDVAYEIEDVIEEFMLEVPEHFHEHRITKFISDTGHSVKDRMAVRRLSSRMEAIKVKIENIKDMDSFRIFPPEQASSSRGGEQENELVGIEKCYNNLSSNLRYCFLYFCNFPANYFVTRGRLFRLWIAERFIEEEGRNKTKEDVADEYLNELIEKNLVYVYGRRFGVPQPVRDFILDKSELKFFCTVLPRPNGTIPIETSRRLSLHNGFTDSLRSKDLSRVRTLMTFRRDSELKAEELLNKFRLLRVLDFEYSGLQSFPEEVVKLTLLRYLSFRNTNIKKVPRCIKKLHSLEALDLRQTCVKKLPKKILKLQNLLYLLVDQRLGVDEAREGVKLPSGFERLKSLRKLSLVKANEKNRRIIRELGNLIQLRKLGITELETKDGKDLCASIQSMEYLSSLSVTAAYRDDEVGFLYLDHVIKPPPFLRRISLGGHLQDIPQWISSLQSLESICLKGSKLENSPLDALQALPCLVELRLVDAYIGEVLEFKPRCFLELRVLYLQQLDGLQMVSVKTSNTLPKLVRLVFRGFQRLPQFPSRFQQFITEE</sequence>
<dbReference type="InterPro" id="IPR036388">
    <property type="entry name" value="WH-like_DNA-bd_sf"/>
</dbReference>
<feature type="domain" description="Disease resistance R13L4/SHOC-2-like LRR" evidence="6">
    <location>
        <begin position="283"/>
        <end position="589"/>
    </location>
</feature>
<feature type="domain" description="Disease resistance protein winged helix" evidence="5">
    <location>
        <begin position="173"/>
        <end position="222"/>
    </location>
</feature>
<dbReference type="SUPFAM" id="SSF52058">
    <property type="entry name" value="L domain-like"/>
    <property type="match status" value="1"/>
</dbReference>
<dbReference type="GO" id="GO:0098542">
    <property type="term" value="P:defense response to other organism"/>
    <property type="evidence" value="ECO:0007669"/>
    <property type="project" value="TreeGrafter"/>
</dbReference>
<feature type="domain" description="Disease resistance N-terminal" evidence="4">
    <location>
        <begin position="28"/>
        <end position="85"/>
    </location>
</feature>
<organism evidence="7 8">
    <name type="scientific">Acer yangbiense</name>
    <dbReference type="NCBI Taxonomy" id="1000413"/>
    <lineage>
        <taxon>Eukaryota</taxon>
        <taxon>Viridiplantae</taxon>
        <taxon>Streptophyta</taxon>
        <taxon>Embryophyta</taxon>
        <taxon>Tracheophyta</taxon>
        <taxon>Spermatophyta</taxon>
        <taxon>Magnoliopsida</taxon>
        <taxon>eudicotyledons</taxon>
        <taxon>Gunneridae</taxon>
        <taxon>Pentapetalae</taxon>
        <taxon>rosids</taxon>
        <taxon>malvids</taxon>
        <taxon>Sapindales</taxon>
        <taxon>Sapindaceae</taxon>
        <taxon>Hippocastanoideae</taxon>
        <taxon>Acereae</taxon>
        <taxon>Acer</taxon>
    </lineage>
</organism>
<dbReference type="InterPro" id="IPR044974">
    <property type="entry name" value="Disease_R_plants"/>
</dbReference>
<evidence type="ECO:0000256" key="3">
    <source>
        <dbReference type="ARBA" id="ARBA00022821"/>
    </source>
</evidence>
<dbReference type="OrthoDB" id="690341at2759"/>
<dbReference type="InterPro" id="IPR055414">
    <property type="entry name" value="LRR_R13L4/SHOC2-like"/>
</dbReference>
<comment type="caution">
    <text evidence="7">The sequence shown here is derived from an EMBL/GenBank/DDBJ whole genome shotgun (WGS) entry which is preliminary data.</text>
</comment>